<feature type="region of interest" description="Disordered" evidence="2">
    <location>
        <begin position="761"/>
        <end position="865"/>
    </location>
</feature>
<dbReference type="EMBL" id="JAWWNJ010000001">
    <property type="protein sequence ID" value="KAK7064791.1"/>
    <property type="molecule type" value="Genomic_DNA"/>
</dbReference>
<evidence type="ECO:0000313" key="4">
    <source>
        <dbReference type="Proteomes" id="UP001362999"/>
    </source>
</evidence>
<evidence type="ECO:0000256" key="1">
    <source>
        <dbReference type="SAM" id="Coils"/>
    </source>
</evidence>
<feature type="compositionally biased region" description="Polar residues" evidence="2">
    <location>
        <begin position="648"/>
        <end position="661"/>
    </location>
</feature>
<evidence type="ECO:0000256" key="2">
    <source>
        <dbReference type="SAM" id="MobiDB-lite"/>
    </source>
</evidence>
<feature type="compositionally biased region" description="Low complexity" evidence="2">
    <location>
        <begin position="1945"/>
        <end position="1968"/>
    </location>
</feature>
<organism evidence="3 4">
    <name type="scientific">Favolaschia claudopus</name>
    <dbReference type="NCBI Taxonomy" id="2862362"/>
    <lineage>
        <taxon>Eukaryota</taxon>
        <taxon>Fungi</taxon>
        <taxon>Dikarya</taxon>
        <taxon>Basidiomycota</taxon>
        <taxon>Agaricomycotina</taxon>
        <taxon>Agaricomycetes</taxon>
        <taxon>Agaricomycetidae</taxon>
        <taxon>Agaricales</taxon>
        <taxon>Marasmiineae</taxon>
        <taxon>Mycenaceae</taxon>
        <taxon>Favolaschia</taxon>
    </lineage>
</organism>
<reference evidence="3 4" key="1">
    <citation type="journal article" date="2024" name="J Genomics">
        <title>Draft genome sequencing and assembly of Favolaschia claudopus CIRM-BRFM 2984 isolated from oak limbs.</title>
        <authorList>
            <person name="Navarro D."/>
            <person name="Drula E."/>
            <person name="Chaduli D."/>
            <person name="Cazenave R."/>
            <person name="Ahrendt S."/>
            <person name="Wang J."/>
            <person name="Lipzen A."/>
            <person name="Daum C."/>
            <person name="Barry K."/>
            <person name="Grigoriev I.V."/>
            <person name="Favel A."/>
            <person name="Rosso M.N."/>
            <person name="Martin F."/>
        </authorList>
    </citation>
    <scope>NUCLEOTIDE SEQUENCE [LARGE SCALE GENOMIC DNA]</scope>
    <source>
        <strain evidence="3 4">CIRM-BRFM 2984</strain>
    </source>
</reference>
<proteinExistence type="predicted"/>
<feature type="coiled-coil region" evidence="1">
    <location>
        <begin position="1523"/>
        <end position="1655"/>
    </location>
</feature>
<feature type="region of interest" description="Disordered" evidence="2">
    <location>
        <begin position="615"/>
        <end position="670"/>
    </location>
</feature>
<sequence>MARNKEPLRVSIPPNLAAQQPALFGGQPMFSPALPTAIQHGMFPLPMQTPLQQTFFNPKLPGAPARPTHRGSASIAAFTPTALNSSFPMTPGAGHFPRPSLMMGQSFPGPNQGGPPFPGRNRRQPSIGGPPKAVLGGPARKTSPLPPVAPVTLPPVKAKKVIVKLPNESPKDDDGKLLDKPSWARTPLETPFVYKEAEIVHSDLTTAEPYPSDKWRLDIPPTIDVFLPGKRAWQDIKKREIDEKLERLGVERSNSAHIHAPHARAASISSPADPALLFFKLNKLQQSQTQSSLNPSTVNSSSTSPQPPWGLSPSPHHQAPRFLTNRHGHSMSLAQPPTFAPPSAPFSSINNPFGPTAFLGSDQRSLPDSRATDTESEGEPIHAPQGRVPVSMSSLTAPRALSRPDSRDSRPDFTRGFGLDVTEEEDETEEEAEPHDYLTNNGDGDNEDSEEEDEGDGVRTARHSRHVSRLSGALSLRSVGGVVGDNINHVHERTDFAAGDQSQDMELDQDVTAEWTGSEETEQYRLETSEDESIGDWSNPSDEERARQQRVERRMQRRLDDRPRQIPAFPRPPDNTIAVPLRHREDDLISNPSEEEAMRRGEYLGVDHPKNYFSSSSSNLPMLPPPHSRATSGNFTEHDPAQAHSRLPSDNTFNGIQSQPAAPSMPRRDSLNPLAKPFVFGAPIEKFVFGAPAQPSPNPWSTHRPQTPPKAPLITHSRLPSIGNALNPAAAEFRPSGSVDLRPSASSVDFRLSASSMEFRPSASSVEFRPSASSMEFRPSGFNPAAPEFKPGGFTFRPPPGVPQMQFPEPDPVQPTAESTPYKTQGREKRQRRSLSDDDSMEEGDSMASFRFPPNLDSPESIRREMPVPTTVHTTLNPSAQPFTFPGFGAPRDTAVPLLPSLMPLSPGAEDSAHDESLGTAKPERNTEGDEEQAEQEFVLPIGRPKRAPIPLDFTHSSSPSTQLDFRSSNTVPAGLFKALANGDERTRRSVRSRLSSREIFDHSQRPSLDDHIVAPISLARKVSRARLVTDPGQRSASPDLFSSTMGRPPAGHIRKRSASLPDAMREQTNTSESESEDEDDEDEEEDVAMDLTSRLERHRYEDRLEALLDDKLAVIRRDVARTKGSLSPSAEAMITEVVQMFRSHLQNSAMRSTEDSRSDARGELDFELLKEVVQQGHAEARALLKRELADISMRVSQGQMPVDTAETLAPLLHDLNNRTVNAVVESIQELSVRLEAINTAAPARTRDSTVDALMSALAPVLNSLHPEAVDYDYLTEKLAHAVKPHISQLIDLTSDKRETAGLIVEQLRPLLPSSSADAVDTDAIALQLCTEVRRAIAPIDAFEIKEQVADLVVERLDSRLAVRDRAFNPDVVAGKVTDGVANLLEPVNRMTTHLTSLVDGQKSLSTQQTDLASTHRQVVDLMSDLPSRLTAAIEAFNAAQGQVPHTNGVVTHVHDPEASEHIQRIKSVVENVAGEQRTLSAHSRELLSMHKDTLEQLTALPDTLASATNILHGAHAEFALTRDANKREMDELRRNNTEFQVQVAKARGAHGQVRVEKEVVAEKLSIVEADRDRLRMQLKELQASTSSNTVNMAAVEARNKELEDALAKALARLQASDVTLQTNQERIVELEKTNRNLTTEKQSLKSKVDSLDLQATFAARDKDSTLQSLNTLQKQFDHLTSQQSHWDDLRHASAQIEMLTSLIGQADNEELKDLRHIRDRSKVLEGEHAALLKRFKDQEAKVVNSEKTAMAARQSLTQAQQRSSEWEKRAKEYDAQLESTRTKLDQAEQTQAQLDADYSLVKLQLEEREADERLAKDRDNKLRDQIVVLEAKVNQLQVELDRSRAKTPTKAVPLSASASPYRKITNGAVQRPESRASTVYPSRPASPARSVTPPGPSVWDSMHAPRGPVNGTSASMHAPTAHTPTPASRYPALGNKRRPPPQAYPRYPQGQVAPPSPTPSVVSLAPTQGADGWWS</sequence>
<name>A0AAW0EJU2_9AGAR</name>
<comment type="caution">
    <text evidence="3">The sequence shown here is derived from an EMBL/GenBank/DDBJ whole genome shotgun (WGS) entry which is preliminary data.</text>
</comment>
<dbReference type="Proteomes" id="UP001362999">
    <property type="component" value="Unassembled WGS sequence"/>
</dbReference>
<keyword evidence="4" id="KW-1185">Reference proteome</keyword>
<feature type="compositionally biased region" description="Acidic residues" evidence="2">
    <location>
        <begin position="1074"/>
        <end position="1088"/>
    </location>
</feature>
<feature type="compositionally biased region" description="Acidic residues" evidence="2">
    <location>
        <begin position="444"/>
        <end position="455"/>
    </location>
</feature>
<feature type="region of interest" description="Disordered" evidence="2">
    <location>
        <begin position="1845"/>
        <end position="1976"/>
    </location>
</feature>
<feature type="region of interest" description="Disordered" evidence="2">
    <location>
        <begin position="101"/>
        <end position="151"/>
    </location>
</feature>
<feature type="region of interest" description="Disordered" evidence="2">
    <location>
        <begin position="288"/>
        <end position="472"/>
    </location>
</feature>
<feature type="compositionally biased region" description="Low complexity" evidence="2">
    <location>
        <begin position="290"/>
        <end position="304"/>
    </location>
</feature>
<feature type="region of interest" description="Disordered" evidence="2">
    <location>
        <begin position="902"/>
        <end position="939"/>
    </location>
</feature>
<gene>
    <name evidence="3" type="ORF">R3P38DRAFT_2826409</name>
</gene>
<feature type="compositionally biased region" description="Basic and acidic residues" evidence="2">
    <location>
        <begin position="402"/>
        <end position="413"/>
    </location>
</feature>
<feature type="region of interest" description="Disordered" evidence="2">
    <location>
        <begin position="514"/>
        <end position="578"/>
    </location>
</feature>
<feature type="compositionally biased region" description="Acidic residues" evidence="2">
    <location>
        <begin position="421"/>
        <end position="433"/>
    </location>
</feature>
<evidence type="ECO:0000313" key="3">
    <source>
        <dbReference type="EMBL" id="KAK7064791.1"/>
    </source>
</evidence>
<feature type="compositionally biased region" description="Basic and acidic residues" evidence="2">
    <location>
        <begin position="542"/>
        <end position="564"/>
    </location>
</feature>
<protein>
    <submittedName>
        <fullName evidence="3">Uncharacterized protein</fullName>
    </submittedName>
</protein>
<feature type="compositionally biased region" description="Basic and acidic residues" evidence="2">
    <location>
        <begin position="911"/>
        <end position="928"/>
    </location>
</feature>
<accession>A0AAW0EJU2</accession>
<feature type="region of interest" description="Disordered" evidence="2">
    <location>
        <begin position="1028"/>
        <end position="1088"/>
    </location>
</feature>
<keyword evidence="1" id="KW-0175">Coiled coil</keyword>
<feature type="compositionally biased region" description="Polar residues" evidence="2">
    <location>
        <begin position="1033"/>
        <end position="1046"/>
    </location>
</feature>